<proteinExistence type="predicted"/>
<dbReference type="Proteomes" id="UP001549055">
    <property type="component" value="Unassembled WGS sequence"/>
</dbReference>
<evidence type="ECO:0008006" key="3">
    <source>
        <dbReference type="Google" id="ProtNLM"/>
    </source>
</evidence>
<dbReference type="SUPFAM" id="SSF141694">
    <property type="entry name" value="AF2212/PG0164-like"/>
    <property type="match status" value="1"/>
</dbReference>
<evidence type="ECO:0000313" key="1">
    <source>
        <dbReference type="EMBL" id="MET3644446.1"/>
    </source>
</evidence>
<comment type="caution">
    <text evidence="1">The sequence shown here is derived from an EMBL/GenBank/DDBJ whole genome shotgun (WGS) entry which is preliminary data.</text>
</comment>
<reference evidence="1 2" key="1">
    <citation type="submission" date="2024-06" db="EMBL/GenBank/DDBJ databases">
        <title>Genomic Encyclopedia of Type Strains, Phase IV (KMG-IV): sequencing the most valuable type-strain genomes for metagenomic binning, comparative biology and taxonomic classification.</title>
        <authorList>
            <person name="Goeker M."/>
        </authorList>
    </citation>
    <scope>NUCLEOTIDE SEQUENCE [LARGE SCALE GENOMIC DNA]</scope>
    <source>
        <strain evidence="1 2">DSM 15349</strain>
    </source>
</reference>
<accession>A0ABV2JKL1</accession>
<dbReference type="RefSeq" id="WP_354280758.1">
    <property type="nucleotide sequence ID" value="NZ_JBEPMK010000003.1"/>
</dbReference>
<evidence type="ECO:0000313" key="2">
    <source>
        <dbReference type="Proteomes" id="UP001549055"/>
    </source>
</evidence>
<organism evidence="1 2">
    <name type="scientific">Streptococcus gallinaceus</name>
    <dbReference type="NCBI Taxonomy" id="165758"/>
    <lineage>
        <taxon>Bacteria</taxon>
        <taxon>Bacillati</taxon>
        <taxon>Bacillota</taxon>
        <taxon>Bacilli</taxon>
        <taxon>Lactobacillales</taxon>
        <taxon>Streptococcaceae</taxon>
        <taxon>Streptococcus</taxon>
    </lineage>
</organism>
<dbReference type="Pfam" id="PF08922">
    <property type="entry name" value="DUF1905"/>
    <property type="match status" value="1"/>
</dbReference>
<gene>
    <name evidence="1" type="ORF">ABID27_001070</name>
</gene>
<name>A0ABV2JKL1_9STRE</name>
<sequence length="92" mass="10280">MNYACHTEIVETSDNGGAYLRLPWDIRKEFGKGRLKVEATFDGVPYHGSIVNMGVKHADGNICYIIGIPKKIRKAIGKSHEDMVHVRIVIAE</sequence>
<dbReference type="EMBL" id="JBEPMK010000003">
    <property type="protein sequence ID" value="MET3644446.1"/>
    <property type="molecule type" value="Genomic_DNA"/>
</dbReference>
<keyword evidence="2" id="KW-1185">Reference proteome</keyword>
<dbReference type="InterPro" id="IPR015018">
    <property type="entry name" value="DUF1905"/>
</dbReference>
<dbReference type="Gene3D" id="2.40.30.100">
    <property type="entry name" value="AF2212/PG0164-like"/>
    <property type="match status" value="1"/>
</dbReference>
<protein>
    <recommendedName>
        <fullName evidence="3">DUF1905 domain-containing protein</fullName>
    </recommendedName>
</protein>
<dbReference type="InterPro" id="IPR037079">
    <property type="entry name" value="AF2212/PG0164-like_sf"/>
</dbReference>